<dbReference type="AlphaFoldDB" id="A0A9D1NUI9"/>
<dbReference type="GO" id="GO:0005975">
    <property type="term" value="P:carbohydrate metabolic process"/>
    <property type="evidence" value="ECO:0007669"/>
    <property type="project" value="InterPro"/>
</dbReference>
<dbReference type="SUPFAM" id="SSF51445">
    <property type="entry name" value="(Trans)glycosidases"/>
    <property type="match status" value="1"/>
</dbReference>
<organism evidence="4 5">
    <name type="scientific">Candidatus Pullilachnospira stercoravium</name>
    <dbReference type="NCBI Taxonomy" id="2840913"/>
    <lineage>
        <taxon>Bacteria</taxon>
        <taxon>Bacillati</taxon>
        <taxon>Bacillota</taxon>
        <taxon>Clostridia</taxon>
        <taxon>Lachnospirales</taxon>
        <taxon>Lachnospiraceae</taxon>
        <taxon>Lachnospiraceae incertae sedis</taxon>
        <taxon>Candidatus Pullilachnospira</taxon>
    </lineage>
</organism>
<comment type="caution">
    <text evidence="4">The sequence shown here is derived from an EMBL/GenBank/DDBJ whole genome shotgun (WGS) entry which is preliminary data.</text>
</comment>
<accession>A0A9D1NUI9</accession>
<dbReference type="InterPro" id="IPR002772">
    <property type="entry name" value="Glyco_hydro_3_C"/>
</dbReference>
<sequence>MKRRIRTFSGTRDSHVSARETANRKVARKAAAEGIVLLKNDGILPLVPGSRVALFGSGAGRTIKGGTGSGDVNEREVVSIYQGLVNAGFDVTSQAWIEEFEETYRKSREDWRDAIFAEAEGKNGTEFFQIYASHAYEMPAGRPILASDCQSAGTAVYVVSRIAGEGADRFEKTGDYYLTQEEKRDLETLNRMVDGLVVVLNVGAQIDVEEILSFDKVKALLSLVQPGMEGGNALADVLTGAVNPSGKLTDTWAVRYSDFPNAATFSHNNGNIETEKYEEGIYVGYRYFDSFGIEPVFPFGYGLSYTQFEVEAKAVTTDHASVTVSVAVTNTGSRAGKEVAQIYASCPQQGMAKEYRRLCGFAKTPLLNPGECREMKITFPAKELASFDQEASAWTMEKGLYGIWVGNSSRNLTLAGALSVEADAVIEPVKHICPLKQELTEMERPEAEAKAWEAAWHQQLKENGLECIPLKPQPVKADRIPENELDEKARSITEQLTDDQLIAMVIGEISKGQENALGSAGIMVPGAAGETSGALEKEFDVPGIPMADGPAGLRLTREYQVNPEDGSVYGQGLLGALEGGFFAEKEVHENADTYYQFCTAIPVGTLLAQTWDVDLIEEVGQAVALEMQEFGVAWWLAPGMNIHRNPLCGRNFEYYSEDPLVSGMMAAAMTRGVQSVGGVGTTIKHFACNNQEDNRMGSDSVLSERTLREIYLKGFEIAVKSSQPMAIMTSYNRINGVHAANCKDTCTVAAREEWDFQGIIMTDWTTTTPMGGSSSWGCIQAGNDLIMPGWDGDITDIKEALADGRLDRKELKACVKRMLKVIFQTLGYEDSVSYMKQFGDLKPYVTVEK</sequence>
<dbReference type="EMBL" id="DVON01000118">
    <property type="protein sequence ID" value="HIV12588.1"/>
    <property type="molecule type" value="Genomic_DNA"/>
</dbReference>
<dbReference type="InterPro" id="IPR017853">
    <property type="entry name" value="GH"/>
</dbReference>
<reference evidence="4" key="1">
    <citation type="submission" date="2020-10" db="EMBL/GenBank/DDBJ databases">
        <authorList>
            <person name="Gilroy R."/>
        </authorList>
    </citation>
    <scope>NUCLEOTIDE SEQUENCE</scope>
    <source>
        <strain evidence="4">ChiBcec2-4451</strain>
    </source>
</reference>
<proteinExistence type="inferred from homology"/>
<dbReference type="Pfam" id="PF01915">
    <property type="entry name" value="Glyco_hydro_3_C"/>
    <property type="match status" value="1"/>
</dbReference>
<dbReference type="Gene3D" id="3.20.20.300">
    <property type="entry name" value="Glycoside hydrolase, family 3, N-terminal domain"/>
    <property type="match status" value="1"/>
</dbReference>
<comment type="similarity">
    <text evidence="1">Belongs to the glycosyl hydrolase 3 family.</text>
</comment>
<dbReference type="InterPro" id="IPR050288">
    <property type="entry name" value="Cellulose_deg_GH3"/>
</dbReference>
<dbReference type="Proteomes" id="UP000886723">
    <property type="component" value="Unassembled WGS sequence"/>
</dbReference>
<dbReference type="InterPro" id="IPR036881">
    <property type="entry name" value="Glyco_hydro_3_C_sf"/>
</dbReference>
<feature type="domain" description="Fibronectin type III-like" evidence="3">
    <location>
        <begin position="338"/>
        <end position="409"/>
    </location>
</feature>
<evidence type="ECO:0000256" key="1">
    <source>
        <dbReference type="ARBA" id="ARBA00005336"/>
    </source>
</evidence>
<dbReference type="Gene3D" id="3.40.50.1700">
    <property type="entry name" value="Glycoside hydrolase family 3 C-terminal domain"/>
    <property type="match status" value="1"/>
</dbReference>
<dbReference type="InterPro" id="IPR001764">
    <property type="entry name" value="Glyco_hydro_3_N"/>
</dbReference>
<dbReference type="SUPFAM" id="SSF52279">
    <property type="entry name" value="Beta-D-glucan exohydrolase, C-terminal domain"/>
    <property type="match status" value="1"/>
</dbReference>
<name>A0A9D1NUI9_9FIRM</name>
<dbReference type="InterPro" id="IPR026891">
    <property type="entry name" value="Fn3-like"/>
</dbReference>
<dbReference type="GO" id="GO:0004553">
    <property type="term" value="F:hydrolase activity, hydrolyzing O-glycosyl compounds"/>
    <property type="evidence" value="ECO:0007669"/>
    <property type="project" value="InterPro"/>
</dbReference>
<dbReference type="Pfam" id="PF00933">
    <property type="entry name" value="Glyco_hydro_3"/>
    <property type="match status" value="1"/>
</dbReference>
<evidence type="ECO:0000256" key="2">
    <source>
        <dbReference type="ARBA" id="ARBA00022801"/>
    </source>
</evidence>
<dbReference type="PANTHER" id="PTHR42715">
    <property type="entry name" value="BETA-GLUCOSIDASE"/>
    <property type="match status" value="1"/>
</dbReference>
<evidence type="ECO:0000313" key="4">
    <source>
        <dbReference type="EMBL" id="HIV12588.1"/>
    </source>
</evidence>
<dbReference type="Pfam" id="PF14310">
    <property type="entry name" value="Fn3-like"/>
    <property type="match status" value="1"/>
</dbReference>
<evidence type="ECO:0000313" key="5">
    <source>
        <dbReference type="Proteomes" id="UP000886723"/>
    </source>
</evidence>
<dbReference type="PANTHER" id="PTHR42715:SF10">
    <property type="entry name" value="BETA-GLUCOSIDASE"/>
    <property type="match status" value="1"/>
</dbReference>
<evidence type="ECO:0000259" key="3">
    <source>
        <dbReference type="SMART" id="SM01217"/>
    </source>
</evidence>
<dbReference type="PRINTS" id="PR00133">
    <property type="entry name" value="GLHYDRLASE3"/>
</dbReference>
<protein>
    <submittedName>
        <fullName evidence="4">Glycoside hydrolase family 3 C-terminal domain-containing protein</fullName>
    </submittedName>
</protein>
<dbReference type="InterPro" id="IPR013783">
    <property type="entry name" value="Ig-like_fold"/>
</dbReference>
<keyword evidence="2 4" id="KW-0378">Hydrolase</keyword>
<dbReference type="Gene3D" id="2.60.40.10">
    <property type="entry name" value="Immunoglobulins"/>
    <property type="match status" value="1"/>
</dbReference>
<gene>
    <name evidence="4" type="ORF">IAA63_05535</name>
</gene>
<dbReference type="InterPro" id="IPR036962">
    <property type="entry name" value="Glyco_hydro_3_N_sf"/>
</dbReference>
<reference evidence="4" key="2">
    <citation type="journal article" date="2021" name="PeerJ">
        <title>Extensive microbial diversity within the chicken gut microbiome revealed by metagenomics and culture.</title>
        <authorList>
            <person name="Gilroy R."/>
            <person name="Ravi A."/>
            <person name="Getino M."/>
            <person name="Pursley I."/>
            <person name="Horton D.L."/>
            <person name="Alikhan N.F."/>
            <person name="Baker D."/>
            <person name="Gharbi K."/>
            <person name="Hall N."/>
            <person name="Watson M."/>
            <person name="Adriaenssens E.M."/>
            <person name="Foster-Nyarko E."/>
            <person name="Jarju S."/>
            <person name="Secka A."/>
            <person name="Antonio M."/>
            <person name="Oren A."/>
            <person name="Chaudhuri R.R."/>
            <person name="La Ragione R."/>
            <person name="Hildebrand F."/>
            <person name="Pallen M.J."/>
        </authorList>
    </citation>
    <scope>NUCLEOTIDE SEQUENCE</scope>
    <source>
        <strain evidence="4">ChiBcec2-4451</strain>
    </source>
</reference>
<dbReference type="SMART" id="SM01217">
    <property type="entry name" value="Fn3_like"/>
    <property type="match status" value="1"/>
</dbReference>